<gene>
    <name evidence="6" type="ORF">GCM10010923_20830</name>
</gene>
<dbReference type="RefSeq" id="WP_188642621.1">
    <property type="nucleotide sequence ID" value="NZ_BMID01000001.1"/>
</dbReference>
<accession>A0ABQ1FF72</accession>
<dbReference type="Pfam" id="PF00027">
    <property type="entry name" value="cNMP_binding"/>
    <property type="match status" value="1"/>
</dbReference>
<feature type="domain" description="HTH crp-type" evidence="5">
    <location>
        <begin position="161"/>
        <end position="238"/>
    </location>
</feature>
<dbReference type="InterPro" id="IPR018490">
    <property type="entry name" value="cNMP-bd_dom_sf"/>
</dbReference>
<dbReference type="InterPro" id="IPR036390">
    <property type="entry name" value="WH_DNA-bd_sf"/>
</dbReference>
<dbReference type="SMART" id="SM00419">
    <property type="entry name" value="HTH_CRP"/>
    <property type="match status" value="1"/>
</dbReference>
<dbReference type="Proteomes" id="UP000603317">
    <property type="component" value="Unassembled WGS sequence"/>
</dbReference>
<protein>
    <submittedName>
        <fullName evidence="6">Crp/Fnr family transcriptional regulator</fullName>
    </submittedName>
</protein>
<keyword evidence="1" id="KW-0805">Transcription regulation</keyword>
<dbReference type="SUPFAM" id="SSF51206">
    <property type="entry name" value="cAMP-binding domain-like"/>
    <property type="match status" value="1"/>
</dbReference>
<evidence type="ECO:0000256" key="2">
    <source>
        <dbReference type="ARBA" id="ARBA00023125"/>
    </source>
</evidence>
<name>A0ABQ1FF72_9SPHN</name>
<dbReference type="CDD" id="cd00038">
    <property type="entry name" value="CAP_ED"/>
    <property type="match status" value="1"/>
</dbReference>
<dbReference type="InterPro" id="IPR036388">
    <property type="entry name" value="WH-like_DNA-bd_sf"/>
</dbReference>
<dbReference type="SUPFAM" id="SSF46785">
    <property type="entry name" value="Winged helix' DNA-binding domain"/>
    <property type="match status" value="1"/>
</dbReference>
<dbReference type="PROSITE" id="PS51063">
    <property type="entry name" value="HTH_CRP_2"/>
    <property type="match status" value="1"/>
</dbReference>
<evidence type="ECO:0000256" key="3">
    <source>
        <dbReference type="ARBA" id="ARBA00023163"/>
    </source>
</evidence>
<keyword evidence="7" id="KW-1185">Reference proteome</keyword>
<comment type="caution">
    <text evidence="6">The sequence shown here is derived from an EMBL/GenBank/DDBJ whole genome shotgun (WGS) entry which is preliminary data.</text>
</comment>
<dbReference type="PANTHER" id="PTHR24567:SF26">
    <property type="entry name" value="REGULATORY PROTEIN YEIL"/>
    <property type="match status" value="1"/>
</dbReference>
<dbReference type="EMBL" id="BMID01000001">
    <property type="protein sequence ID" value="GGA10192.1"/>
    <property type="molecule type" value="Genomic_DNA"/>
</dbReference>
<proteinExistence type="predicted"/>
<sequence length="257" mass="29079">MANSHSIRSDRNHWVACRECPLDQCEGLRPHDAESVRYLQEFKEGELSLTRSGALLNQGAPSPHIYTLLDGIMIRQVKLEDGSRQIVNFMFPGDLVGLQAAIDQDMEHSVEALTDCRLCVFPRERFTDLVTRFPRFSYDVIWLAAKEESALESHLVALGKRNAHERVAYLALYLVQRGIMTGLAEANGRARLEIPITQRQIADMLGLSLVHTNRTMQALRQSNLLHWDGDGITIEDMEAACDYAKFDGLDDKPRPFL</sequence>
<evidence type="ECO:0000259" key="4">
    <source>
        <dbReference type="PROSITE" id="PS50042"/>
    </source>
</evidence>
<keyword evidence="3" id="KW-0804">Transcription</keyword>
<evidence type="ECO:0000313" key="6">
    <source>
        <dbReference type="EMBL" id="GGA10192.1"/>
    </source>
</evidence>
<keyword evidence="2" id="KW-0238">DNA-binding</keyword>
<dbReference type="Gene3D" id="2.60.120.10">
    <property type="entry name" value="Jelly Rolls"/>
    <property type="match status" value="1"/>
</dbReference>
<reference evidence="7" key="1">
    <citation type="journal article" date="2019" name="Int. J. Syst. Evol. Microbiol.">
        <title>The Global Catalogue of Microorganisms (GCM) 10K type strain sequencing project: providing services to taxonomists for standard genome sequencing and annotation.</title>
        <authorList>
            <consortium name="The Broad Institute Genomics Platform"/>
            <consortium name="The Broad Institute Genome Sequencing Center for Infectious Disease"/>
            <person name="Wu L."/>
            <person name="Ma J."/>
        </authorList>
    </citation>
    <scope>NUCLEOTIDE SEQUENCE [LARGE SCALE GENOMIC DNA]</scope>
    <source>
        <strain evidence="7">CGMCC 1.15297</strain>
    </source>
</reference>
<evidence type="ECO:0000313" key="7">
    <source>
        <dbReference type="Proteomes" id="UP000603317"/>
    </source>
</evidence>
<dbReference type="Pfam" id="PF13545">
    <property type="entry name" value="HTH_Crp_2"/>
    <property type="match status" value="1"/>
</dbReference>
<dbReference type="PANTHER" id="PTHR24567">
    <property type="entry name" value="CRP FAMILY TRANSCRIPTIONAL REGULATORY PROTEIN"/>
    <property type="match status" value="1"/>
</dbReference>
<dbReference type="Gene3D" id="1.10.10.10">
    <property type="entry name" value="Winged helix-like DNA-binding domain superfamily/Winged helix DNA-binding domain"/>
    <property type="match status" value="1"/>
</dbReference>
<dbReference type="InterPro" id="IPR014710">
    <property type="entry name" value="RmlC-like_jellyroll"/>
</dbReference>
<dbReference type="PROSITE" id="PS50042">
    <property type="entry name" value="CNMP_BINDING_3"/>
    <property type="match status" value="1"/>
</dbReference>
<dbReference type="InterPro" id="IPR012318">
    <property type="entry name" value="HTH_CRP"/>
</dbReference>
<dbReference type="InterPro" id="IPR050397">
    <property type="entry name" value="Env_Response_Regulators"/>
</dbReference>
<organism evidence="6 7">
    <name type="scientific">Blastomonas marina</name>
    <dbReference type="NCBI Taxonomy" id="1867408"/>
    <lineage>
        <taxon>Bacteria</taxon>
        <taxon>Pseudomonadati</taxon>
        <taxon>Pseudomonadota</taxon>
        <taxon>Alphaproteobacteria</taxon>
        <taxon>Sphingomonadales</taxon>
        <taxon>Sphingomonadaceae</taxon>
        <taxon>Blastomonas</taxon>
    </lineage>
</organism>
<evidence type="ECO:0000256" key="1">
    <source>
        <dbReference type="ARBA" id="ARBA00023015"/>
    </source>
</evidence>
<evidence type="ECO:0000259" key="5">
    <source>
        <dbReference type="PROSITE" id="PS51063"/>
    </source>
</evidence>
<feature type="domain" description="Cyclic nucleotide-binding" evidence="4">
    <location>
        <begin position="55"/>
        <end position="130"/>
    </location>
</feature>
<dbReference type="InterPro" id="IPR000595">
    <property type="entry name" value="cNMP-bd_dom"/>
</dbReference>